<comment type="caution">
    <text evidence="1">The sequence shown here is derived from an EMBL/GenBank/DDBJ whole genome shotgun (WGS) entry which is preliminary data.</text>
</comment>
<gene>
    <name evidence="1" type="ORF">Pfra01_002012000</name>
</gene>
<dbReference type="Proteomes" id="UP001165121">
    <property type="component" value="Unassembled WGS sequence"/>
</dbReference>
<evidence type="ECO:0000313" key="1">
    <source>
        <dbReference type="EMBL" id="GMF50409.1"/>
    </source>
</evidence>
<evidence type="ECO:0000313" key="2">
    <source>
        <dbReference type="Proteomes" id="UP001165121"/>
    </source>
</evidence>
<dbReference type="EMBL" id="BSXT01002691">
    <property type="protein sequence ID" value="GMF50409.1"/>
    <property type="molecule type" value="Genomic_DNA"/>
</dbReference>
<keyword evidence="2" id="KW-1185">Reference proteome</keyword>
<name>A0A9W6Y1M0_9STRA</name>
<organism evidence="1 2">
    <name type="scientific">Phytophthora fragariaefolia</name>
    <dbReference type="NCBI Taxonomy" id="1490495"/>
    <lineage>
        <taxon>Eukaryota</taxon>
        <taxon>Sar</taxon>
        <taxon>Stramenopiles</taxon>
        <taxon>Oomycota</taxon>
        <taxon>Peronosporomycetes</taxon>
        <taxon>Peronosporales</taxon>
        <taxon>Peronosporaceae</taxon>
        <taxon>Phytophthora</taxon>
    </lineage>
</organism>
<proteinExistence type="predicted"/>
<sequence>MKSIKDLLIWYNNLDVIPFIKAINAQRELFKSFNLDMFADEVSLPGLSEKVMYQTCFNNLQYPDKKPAPAFQFPAIRLGGYKSQDANAKRLFGMTLLHLNSLLQNQKYLCGLCYCQLTADIASAHRFNSRLGHIDGYILISCVKCNTARKDMSLGGFRYMKLLVFNSNRLYILLIKRRRISTLR</sequence>
<accession>A0A9W6Y1M0</accession>
<protein>
    <submittedName>
        <fullName evidence="1">Unnamed protein product</fullName>
    </submittedName>
</protein>
<dbReference type="OrthoDB" id="119709at2759"/>
<reference evidence="1" key="1">
    <citation type="submission" date="2023-04" db="EMBL/GenBank/DDBJ databases">
        <title>Phytophthora fragariaefolia NBRC 109709.</title>
        <authorList>
            <person name="Ichikawa N."/>
            <person name="Sato H."/>
            <person name="Tonouchi N."/>
        </authorList>
    </citation>
    <scope>NUCLEOTIDE SEQUENCE</scope>
    <source>
        <strain evidence="1">NBRC 109709</strain>
    </source>
</reference>
<dbReference type="AlphaFoldDB" id="A0A9W6Y1M0"/>